<organism evidence="8 9">
    <name type="scientific">Cyanidiococcus yangmingshanensis</name>
    <dbReference type="NCBI Taxonomy" id="2690220"/>
    <lineage>
        <taxon>Eukaryota</taxon>
        <taxon>Rhodophyta</taxon>
        <taxon>Bangiophyceae</taxon>
        <taxon>Cyanidiales</taxon>
        <taxon>Cyanidiaceae</taxon>
        <taxon>Cyanidiococcus</taxon>
    </lineage>
</organism>
<evidence type="ECO:0000256" key="3">
    <source>
        <dbReference type="ARBA" id="ARBA00022692"/>
    </source>
</evidence>
<keyword evidence="3" id="KW-0812">Transmembrane</keyword>
<keyword evidence="4" id="KW-1133">Transmembrane helix</keyword>
<dbReference type="Proteomes" id="UP000530660">
    <property type="component" value="Unassembled WGS sequence"/>
</dbReference>
<evidence type="ECO:0000256" key="6">
    <source>
        <dbReference type="SAM" id="MobiDB-lite"/>
    </source>
</evidence>
<dbReference type="SUPFAM" id="SSF52540">
    <property type="entry name" value="P-loop containing nucleoside triphosphate hydrolases"/>
    <property type="match status" value="1"/>
</dbReference>
<reference evidence="8 9" key="1">
    <citation type="journal article" date="2020" name="J. Phycol.">
        <title>Comparative genome analysis reveals Cyanidiococcus gen. nov., a new extremophilic red algal genus sister to Cyanidioschyzon (Cyanidioschyzonaceae, Rhodophyta).</title>
        <authorList>
            <person name="Liu S.-L."/>
            <person name="Chiang Y.-R."/>
            <person name="Yoon H.S."/>
            <person name="Fu H.-Y."/>
        </authorList>
    </citation>
    <scope>NUCLEOTIDE SEQUENCE [LARGE SCALE GENOMIC DNA]</scope>
    <source>
        <strain evidence="8 9">THAL066</strain>
    </source>
</reference>
<name>A0A7J7ID27_9RHOD</name>
<evidence type="ECO:0000256" key="5">
    <source>
        <dbReference type="ARBA" id="ARBA00023136"/>
    </source>
</evidence>
<dbReference type="Pfam" id="PF00005">
    <property type="entry name" value="ABC_tran"/>
    <property type="match status" value="1"/>
</dbReference>
<dbReference type="GO" id="GO:0005524">
    <property type="term" value="F:ATP binding"/>
    <property type="evidence" value="ECO:0007669"/>
    <property type="project" value="InterPro"/>
</dbReference>
<feature type="region of interest" description="Disordered" evidence="6">
    <location>
        <begin position="1"/>
        <end position="27"/>
    </location>
</feature>
<comment type="caution">
    <text evidence="8">The sequence shown here is derived from an EMBL/GenBank/DDBJ whole genome shotgun (WGS) entry which is preliminary data.</text>
</comment>
<dbReference type="OrthoDB" id="5237at2759"/>
<evidence type="ECO:0000259" key="7">
    <source>
        <dbReference type="PROSITE" id="PS50893"/>
    </source>
</evidence>
<dbReference type="Gene3D" id="3.40.50.300">
    <property type="entry name" value="P-loop containing nucleotide triphosphate hydrolases"/>
    <property type="match status" value="1"/>
</dbReference>
<keyword evidence="2" id="KW-0813">Transport</keyword>
<dbReference type="InterPro" id="IPR043926">
    <property type="entry name" value="ABCG_dom"/>
</dbReference>
<dbReference type="GO" id="GO:0016020">
    <property type="term" value="C:membrane"/>
    <property type="evidence" value="ECO:0007669"/>
    <property type="project" value="UniProtKB-SubCell"/>
</dbReference>
<feature type="domain" description="ABC transporter" evidence="7">
    <location>
        <begin position="5"/>
        <end position="267"/>
    </location>
</feature>
<dbReference type="GO" id="GO:0016887">
    <property type="term" value="F:ATP hydrolysis activity"/>
    <property type="evidence" value="ECO:0007669"/>
    <property type="project" value="InterPro"/>
</dbReference>
<accession>A0A7J7ID27</accession>
<keyword evidence="5" id="KW-0472">Membrane</keyword>
<keyword evidence="9" id="KW-1185">Reference proteome</keyword>
<comment type="subcellular location">
    <subcellularLocation>
        <location evidence="1">Membrane</location>
        <topology evidence="1">Multi-pass membrane protein</topology>
    </subcellularLocation>
</comment>
<gene>
    <name evidence="8" type="ORF">F1559_000991</name>
</gene>
<dbReference type="AlphaFoldDB" id="A0A7J7ID27"/>
<dbReference type="InterPro" id="IPR027417">
    <property type="entry name" value="P-loop_NTPase"/>
</dbReference>
<dbReference type="PANTHER" id="PTHR19241">
    <property type="entry name" value="ATP-BINDING CASSETTE TRANSPORTER"/>
    <property type="match status" value="1"/>
</dbReference>
<dbReference type="EMBL" id="VWRR01000016">
    <property type="protein sequence ID" value="KAF6001003.1"/>
    <property type="molecule type" value="Genomic_DNA"/>
</dbReference>
<dbReference type="InterPro" id="IPR003439">
    <property type="entry name" value="ABC_transporter-like_ATP-bd"/>
</dbReference>
<proteinExistence type="predicted"/>
<evidence type="ECO:0000256" key="1">
    <source>
        <dbReference type="ARBA" id="ARBA00004141"/>
    </source>
</evidence>
<evidence type="ECO:0000313" key="8">
    <source>
        <dbReference type="EMBL" id="KAF6001003.1"/>
    </source>
</evidence>
<dbReference type="Pfam" id="PF19055">
    <property type="entry name" value="ABC2_membrane_7"/>
    <property type="match status" value="1"/>
</dbReference>
<dbReference type="GO" id="GO:0140359">
    <property type="term" value="F:ABC-type transporter activity"/>
    <property type="evidence" value="ECO:0007669"/>
    <property type="project" value="InterPro"/>
</dbReference>
<evidence type="ECO:0000256" key="4">
    <source>
        <dbReference type="ARBA" id="ARBA00022989"/>
    </source>
</evidence>
<evidence type="ECO:0000313" key="9">
    <source>
        <dbReference type="Proteomes" id="UP000530660"/>
    </source>
</evidence>
<sequence length="380" mass="42595">MKSQISSRDLPQRRQGLPKSMCGKNQSLTPRTGNFNCSMMFSDTLNQAVCWRCAAHRVPANRRCSIFLQIERRRGRIAGEIYVNGEPVDYDFLTHFMGYVEQRDLHISKQTVYEAVLFAARTRLPPDTSDEIAKQFTEYILEIMNLNVDRNRLVGSEAQTEASGAISSDARKRLSIAVEYAANASLYFLDEPTSGLDARSALRVMRAIRALADNDCAVVSVIHQPSFEVFGAFDDLLLMRSGGRTVYFGELGDACTSMTSYFARNGAEPIDELTNPADYMLRVIGGGIDAGRKQGMQDWAEIWRNAPECKQAIEKLEELNRTSLGAYKLTYKPPTRRQQWRPHLLCHHSAAHFILAHAYLQLFAHGAGCGSGPHDRPLLP</sequence>
<dbReference type="PROSITE" id="PS50893">
    <property type="entry name" value="ABC_TRANSPORTER_2"/>
    <property type="match status" value="1"/>
</dbReference>
<protein>
    <recommendedName>
        <fullName evidence="7">ABC transporter domain-containing protein</fullName>
    </recommendedName>
</protein>
<evidence type="ECO:0000256" key="2">
    <source>
        <dbReference type="ARBA" id="ARBA00022448"/>
    </source>
</evidence>